<dbReference type="Pfam" id="PF05232">
    <property type="entry name" value="BTP"/>
    <property type="match status" value="1"/>
</dbReference>
<feature type="transmembrane region" description="Helical" evidence="1">
    <location>
        <begin position="20"/>
        <end position="41"/>
    </location>
</feature>
<evidence type="ECO:0000256" key="1">
    <source>
        <dbReference type="SAM" id="Phobius"/>
    </source>
</evidence>
<dbReference type="RefSeq" id="WP_196295836.1">
    <property type="nucleotide sequence ID" value="NZ_KL503802.1"/>
</dbReference>
<dbReference type="EMBL" id="ASIV01000001">
    <property type="protein sequence ID" value="KEG21256.1"/>
    <property type="molecule type" value="Genomic_DNA"/>
</dbReference>
<dbReference type="InterPro" id="IPR007896">
    <property type="entry name" value="BTP_bacteria"/>
</dbReference>
<evidence type="ECO:0000313" key="3">
    <source>
        <dbReference type="EMBL" id="KEG21256.1"/>
    </source>
</evidence>
<name>A0A072R6I9_BARBA</name>
<dbReference type="AlphaFoldDB" id="A0A072R6I9"/>
<reference evidence="3 4" key="1">
    <citation type="submission" date="2013-04" db="EMBL/GenBank/DDBJ databases">
        <title>The Genome Sequence of Bartonella bacilliformis Ver097.</title>
        <authorList>
            <consortium name="The Broad Institute Genomics Platform"/>
            <consortium name="The Broad Institute Genome Sequencing Center for Infectious Disease"/>
            <person name="Feldgarden M."/>
            <person name="Kirby J."/>
            <person name="Birtles R."/>
            <person name="Dasch G."/>
            <person name="Hendrix L."/>
            <person name="Koehler J."/>
            <person name="Walker B."/>
            <person name="Young S.K."/>
            <person name="Zeng Q."/>
            <person name="Gargeya S."/>
            <person name="Fitzgerald M."/>
            <person name="Haas B."/>
            <person name="Abouelleil A."/>
            <person name="Allen A.W."/>
            <person name="Alvarado L."/>
            <person name="Arachchi H.M."/>
            <person name="Berlin A.M."/>
            <person name="Chapman S.B."/>
            <person name="Gainer-Dewar J."/>
            <person name="Goldberg J."/>
            <person name="Griggs A."/>
            <person name="Gujja S."/>
            <person name="Hansen M."/>
            <person name="Howarth C."/>
            <person name="Imamovic A."/>
            <person name="Ireland A."/>
            <person name="Larimer J."/>
            <person name="McCowan C."/>
            <person name="Murphy C."/>
            <person name="Pearson M."/>
            <person name="Poon T.W."/>
            <person name="Priest M."/>
            <person name="Roberts A."/>
            <person name="Saif S."/>
            <person name="Shea T."/>
            <person name="Sisk P."/>
            <person name="Sykes S."/>
            <person name="Wortman J."/>
            <person name="Nusbaum C."/>
            <person name="Birren B."/>
        </authorList>
    </citation>
    <scope>NUCLEOTIDE SEQUENCE [LARGE SCALE GENOMIC DNA]</scope>
    <source>
        <strain evidence="3 4">Ver097</strain>
    </source>
</reference>
<proteinExistence type="predicted"/>
<keyword evidence="1" id="KW-0472">Membrane</keyword>
<keyword evidence="1" id="KW-1133">Transmembrane helix</keyword>
<organism evidence="3 4">
    <name type="scientific">Bartonella bacilliformis Ver097</name>
    <dbReference type="NCBI Taxonomy" id="1293911"/>
    <lineage>
        <taxon>Bacteria</taxon>
        <taxon>Pseudomonadati</taxon>
        <taxon>Pseudomonadota</taxon>
        <taxon>Alphaproteobacteria</taxon>
        <taxon>Hyphomicrobiales</taxon>
        <taxon>Bartonellaceae</taxon>
        <taxon>Bartonella</taxon>
    </lineage>
</organism>
<comment type="caution">
    <text evidence="3">The sequence shown here is derived from an EMBL/GenBank/DDBJ whole genome shotgun (WGS) entry which is preliminary data.</text>
</comment>
<gene>
    <name evidence="3" type="ORF">H710_00204</name>
</gene>
<dbReference type="PATRIC" id="fig|1293911.3.peg.210"/>
<sequence length="55" mass="6294">MLNVKQVDEILVQRGWKARLCHAVIFEVMAILLIVLILLFVSKDNVLELTGQVFL</sequence>
<feature type="domain" description="Chlorhexidine efflux transporter" evidence="2">
    <location>
        <begin position="14"/>
        <end position="48"/>
    </location>
</feature>
<protein>
    <recommendedName>
        <fullName evidence="2">Chlorhexidine efflux transporter domain-containing protein</fullName>
    </recommendedName>
</protein>
<dbReference type="HOGENOM" id="CLU_3022713_0_0_5"/>
<keyword evidence="1" id="KW-0812">Transmembrane</keyword>
<dbReference type="Proteomes" id="UP000031740">
    <property type="component" value="Unassembled WGS sequence"/>
</dbReference>
<evidence type="ECO:0000313" key="4">
    <source>
        <dbReference type="Proteomes" id="UP000031740"/>
    </source>
</evidence>
<evidence type="ECO:0000259" key="2">
    <source>
        <dbReference type="Pfam" id="PF05232"/>
    </source>
</evidence>
<accession>A0A072R6I9</accession>